<organism evidence="2 3">
    <name type="scientific">Quercus suber</name>
    <name type="common">Cork oak</name>
    <dbReference type="NCBI Taxonomy" id="58331"/>
    <lineage>
        <taxon>Eukaryota</taxon>
        <taxon>Viridiplantae</taxon>
        <taxon>Streptophyta</taxon>
        <taxon>Embryophyta</taxon>
        <taxon>Tracheophyta</taxon>
        <taxon>Spermatophyta</taxon>
        <taxon>Magnoliopsida</taxon>
        <taxon>eudicotyledons</taxon>
        <taxon>Gunneridae</taxon>
        <taxon>Pentapetalae</taxon>
        <taxon>rosids</taxon>
        <taxon>fabids</taxon>
        <taxon>Fagales</taxon>
        <taxon>Fagaceae</taxon>
        <taxon>Quercus</taxon>
    </lineage>
</organism>
<accession>A0AAW0KU96</accession>
<keyword evidence="3" id="KW-1185">Reference proteome</keyword>
<proteinExistence type="predicted"/>
<evidence type="ECO:0000313" key="2">
    <source>
        <dbReference type="EMBL" id="KAK7841978.1"/>
    </source>
</evidence>
<comment type="caution">
    <text evidence="2">The sequence shown here is derived from an EMBL/GenBank/DDBJ whole genome shotgun (WGS) entry which is preliminary data.</text>
</comment>
<dbReference type="EMBL" id="PKMF04000229">
    <property type="protein sequence ID" value="KAK7841978.1"/>
    <property type="molecule type" value="Genomic_DNA"/>
</dbReference>
<evidence type="ECO:0000256" key="1">
    <source>
        <dbReference type="SAM" id="MobiDB-lite"/>
    </source>
</evidence>
<gene>
    <name evidence="2" type="primary">SRC2_17</name>
    <name evidence="2" type="ORF">CFP56_014455</name>
</gene>
<feature type="non-terminal residue" evidence="2">
    <location>
        <position position="1"/>
    </location>
</feature>
<dbReference type="AlphaFoldDB" id="A0AAW0KU96"/>
<protein>
    <submittedName>
        <fullName evidence="2">Protein src2</fullName>
    </submittedName>
</protein>
<evidence type="ECO:0000313" key="3">
    <source>
        <dbReference type="Proteomes" id="UP000237347"/>
    </source>
</evidence>
<dbReference type="PANTHER" id="PTHR32246:SF173">
    <property type="entry name" value="C2 DOMAIN-CONTAINING PROTEIN"/>
    <property type="match status" value="1"/>
</dbReference>
<name>A0AAW0KU96_QUESU</name>
<dbReference type="Proteomes" id="UP000237347">
    <property type="component" value="Unassembled WGS sequence"/>
</dbReference>
<feature type="region of interest" description="Disordered" evidence="1">
    <location>
        <begin position="93"/>
        <end position="124"/>
    </location>
</feature>
<reference evidence="2 3" key="1">
    <citation type="journal article" date="2018" name="Sci. Data">
        <title>The draft genome sequence of cork oak.</title>
        <authorList>
            <person name="Ramos A.M."/>
            <person name="Usie A."/>
            <person name="Barbosa P."/>
            <person name="Barros P.M."/>
            <person name="Capote T."/>
            <person name="Chaves I."/>
            <person name="Simoes F."/>
            <person name="Abreu I."/>
            <person name="Carrasquinho I."/>
            <person name="Faro C."/>
            <person name="Guimaraes J.B."/>
            <person name="Mendonca D."/>
            <person name="Nobrega F."/>
            <person name="Rodrigues L."/>
            <person name="Saibo N.J.M."/>
            <person name="Varela M.C."/>
            <person name="Egas C."/>
            <person name="Matos J."/>
            <person name="Miguel C.M."/>
            <person name="Oliveira M.M."/>
            <person name="Ricardo C.P."/>
            <person name="Goncalves S."/>
        </authorList>
    </citation>
    <scope>NUCLEOTIDE SEQUENCE [LARGE SCALE GENOMIC DNA]</scope>
    <source>
        <strain evidence="3">cv. HL8</strain>
    </source>
</reference>
<dbReference type="PANTHER" id="PTHR32246">
    <property type="entry name" value="INGRESSION PROTEIN FIC1"/>
    <property type="match status" value="1"/>
</dbReference>
<sequence>GGSNPTWNFNVKFTINLTIAQENHLDLVVKLKSRRKAHGLRDKDIVEVRVLISELLKCFGDDDDDDAAEDEKHMSKSIVTSDGEAQGALAFTHKYGRTVDRPPTDPNVKQRPKRGANGFAESQM</sequence>